<sequence>MKKTDMNKQKKRTALLDAAYHLFLEKGFAQTTIADIVDAAGVAKGTFYLYFTDKYDLRNRVTASKAYHIFEQAWDALPPRHRMSFDEQMVFVVDQILDQLASDESLTRFLERRLGEALFISPSEGSPTGMDLFLARLDASDYSCRTPEILICLVVEMAGSAGYSAIVNGHPTSLEELRPYLRETIQNMVHQFRSQSRHQNDLPVELL</sequence>
<evidence type="ECO:0000313" key="5">
    <source>
        <dbReference type="Proteomes" id="UP000824164"/>
    </source>
</evidence>
<gene>
    <name evidence="4" type="ORF">IAB63_07055</name>
</gene>
<evidence type="ECO:0000313" key="4">
    <source>
        <dbReference type="EMBL" id="HIU02993.1"/>
    </source>
</evidence>
<evidence type="ECO:0000256" key="1">
    <source>
        <dbReference type="ARBA" id="ARBA00023125"/>
    </source>
</evidence>
<name>A0A9D1HGV2_9FIRM</name>
<reference evidence="4" key="1">
    <citation type="submission" date="2020-10" db="EMBL/GenBank/DDBJ databases">
        <authorList>
            <person name="Gilroy R."/>
        </authorList>
    </citation>
    <scope>NUCLEOTIDE SEQUENCE</scope>
    <source>
        <strain evidence="4">CHK187-14744</strain>
    </source>
</reference>
<dbReference type="Pfam" id="PF00440">
    <property type="entry name" value="TetR_N"/>
    <property type="match status" value="1"/>
</dbReference>
<dbReference type="PANTHER" id="PTHR43479">
    <property type="entry name" value="ACREF/ENVCD OPERON REPRESSOR-RELATED"/>
    <property type="match status" value="1"/>
</dbReference>
<dbReference type="PROSITE" id="PS01081">
    <property type="entry name" value="HTH_TETR_1"/>
    <property type="match status" value="1"/>
</dbReference>
<feature type="DNA-binding region" description="H-T-H motif" evidence="2">
    <location>
        <begin position="32"/>
        <end position="51"/>
    </location>
</feature>
<dbReference type="PROSITE" id="PS50977">
    <property type="entry name" value="HTH_TETR_2"/>
    <property type="match status" value="1"/>
</dbReference>
<accession>A0A9D1HGV2</accession>
<dbReference type="InterPro" id="IPR050624">
    <property type="entry name" value="HTH-type_Tx_Regulator"/>
</dbReference>
<comment type="caution">
    <text evidence="4">The sequence shown here is derived from an EMBL/GenBank/DDBJ whole genome shotgun (WGS) entry which is preliminary data.</text>
</comment>
<dbReference type="SUPFAM" id="SSF46689">
    <property type="entry name" value="Homeodomain-like"/>
    <property type="match status" value="1"/>
</dbReference>
<dbReference type="EMBL" id="DVLT01000045">
    <property type="protein sequence ID" value="HIU02993.1"/>
    <property type="molecule type" value="Genomic_DNA"/>
</dbReference>
<feature type="domain" description="HTH tetR-type" evidence="3">
    <location>
        <begin position="9"/>
        <end position="69"/>
    </location>
</feature>
<reference evidence="4" key="2">
    <citation type="journal article" date="2021" name="PeerJ">
        <title>Extensive microbial diversity within the chicken gut microbiome revealed by metagenomics and culture.</title>
        <authorList>
            <person name="Gilroy R."/>
            <person name="Ravi A."/>
            <person name="Getino M."/>
            <person name="Pursley I."/>
            <person name="Horton D.L."/>
            <person name="Alikhan N.F."/>
            <person name="Baker D."/>
            <person name="Gharbi K."/>
            <person name="Hall N."/>
            <person name="Watson M."/>
            <person name="Adriaenssens E.M."/>
            <person name="Foster-Nyarko E."/>
            <person name="Jarju S."/>
            <person name="Secka A."/>
            <person name="Antonio M."/>
            <person name="Oren A."/>
            <person name="Chaudhuri R.R."/>
            <person name="La Ragione R."/>
            <person name="Hildebrand F."/>
            <person name="Pallen M.J."/>
        </authorList>
    </citation>
    <scope>NUCLEOTIDE SEQUENCE</scope>
    <source>
        <strain evidence="4">CHK187-14744</strain>
    </source>
</reference>
<evidence type="ECO:0000256" key="2">
    <source>
        <dbReference type="PROSITE-ProRule" id="PRU00335"/>
    </source>
</evidence>
<protein>
    <submittedName>
        <fullName evidence="4">TetR/AcrR family transcriptional regulator</fullName>
    </submittedName>
</protein>
<proteinExistence type="predicted"/>
<dbReference type="Gene3D" id="1.10.357.10">
    <property type="entry name" value="Tetracycline Repressor, domain 2"/>
    <property type="match status" value="1"/>
</dbReference>
<dbReference type="InterPro" id="IPR023772">
    <property type="entry name" value="DNA-bd_HTH_TetR-type_CS"/>
</dbReference>
<dbReference type="GO" id="GO:0003677">
    <property type="term" value="F:DNA binding"/>
    <property type="evidence" value="ECO:0007669"/>
    <property type="project" value="UniProtKB-UniRule"/>
</dbReference>
<dbReference type="AlphaFoldDB" id="A0A9D1HGV2"/>
<evidence type="ECO:0000259" key="3">
    <source>
        <dbReference type="PROSITE" id="PS50977"/>
    </source>
</evidence>
<dbReference type="InterPro" id="IPR009057">
    <property type="entry name" value="Homeodomain-like_sf"/>
</dbReference>
<dbReference type="PANTHER" id="PTHR43479:SF11">
    <property type="entry name" value="ACREF_ENVCD OPERON REPRESSOR-RELATED"/>
    <property type="match status" value="1"/>
</dbReference>
<keyword evidence="1 2" id="KW-0238">DNA-binding</keyword>
<dbReference type="InterPro" id="IPR001647">
    <property type="entry name" value="HTH_TetR"/>
</dbReference>
<dbReference type="PRINTS" id="PR00455">
    <property type="entry name" value="HTHTETR"/>
</dbReference>
<dbReference type="Proteomes" id="UP000824164">
    <property type="component" value="Unassembled WGS sequence"/>
</dbReference>
<organism evidence="4 5">
    <name type="scientific">Candidatus Onthocola gallistercoris</name>
    <dbReference type="NCBI Taxonomy" id="2840876"/>
    <lineage>
        <taxon>Bacteria</taxon>
        <taxon>Bacillati</taxon>
        <taxon>Bacillota</taxon>
        <taxon>Bacilli</taxon>
        <taxon>Candidatus Onthocola</taxon>
    </lineage>
</organism>